<dbReference type="Pfam" id="PF04828">
    <property type="entry name" value="GFA"/>
    <property type="match status" value="1"/>
</dbReference>
<evidence type="ECO:0000313" key="7">
    <source>
        <dbReference type="Proteomes" id="UP000486760"/>
    </source>
</evidence>
<dbReference type="Gene3D" id="3.90.1590.10">
    <property type="entry name" value="glutathione-dependent formaldehyde- activating enzyme (gfa)"/>
    <property type="match status" value="1"/>
</dbReference>
<keyword evidence="3" id="KW-0862">Zinc</keyword>
<comment type="caution">
    <text evidence="6">The sequence shown here is derived from an EMBL/GenBank/DDBJ whole genome shotgun (WGS) entry which is preliminary data.</text>
</comment>
<keyword evidence="2" id="KW-0479">Metal-binding</keyword>
<dbReference type="Proteomes" id="UP000486760">
    <property type="component" value="Unassembled WGS sequence"/>
</dbReference>
<dbReference type="GO" id="GO:0016846">
    <property type="term" value="F:carbon-sulfur lyase activity"/>
    <property type="evidence" value="ECO:0007669"/>
    <property type="project" value="InterPro"/>
</dbReference>
<dbReference type="RefSeq" id="WP_149327327.1">
    <property type="nucleotide sequence ID" value="NZ_VTPY01000002.1"/>
</dbReference>
<evidence type="ECO:0000256" key="2">
    <source>
        <dbReference type="ARBA" id="ARBA00022723"/>
    </source>
</evidence>
<evidence type="ECO:0000256" key="3">
    <source>
        <dbReference type="ARBA" id="ARBA00022833"/>
    </source>
</evidence>
<sequence>MKEHTGGCLCGAVRYAFTGEPRFVSLCHCTHCQKLSGGSYTINLLIQEQDFKQQGATALFEDSGDSGHPVQRHFCGDCGSHIFAKISSAPGKIVLKGGTLDHPNDFTPQAEIYTCRASEWLLPVEKTQRFDLGI</sequence>
<reference evidence="6 7" key="1">
    <citation type="submission" date="2019-08" db="EMBL/GenBank/DDBJ databases">
        <title>Bioinformatics analysis of the strain L3 and L5.</title>
        <authorList>
            <person name="Li X."/>
        </authorList>
    </citation>
    <scope>NUCLEOTIDE SEQUENCE [LARGE SCALE GENOMIC DNA]</scope>
    <source>
        <strain evidence="6 7">L5</strain>
    </source>
</reference>
<dbReference type="PANTHER" id="PTHR33337:SF40">
    <property type="entry name" value="CENP-V_GFA DOMAIN-CONTAINING PROTEIN-RELATED"/>
    <property type="match status" value="1"/>
</dbReference>
<evidence type="ECO:0000313" key="6">
    <source>
        <dbReference type="EMBL" id="KAA0013789.1"/>
    </source>
</evidence>
<comment type="similarity">
    <text evidence="1">Belongs to the Gfa family.</text>
</comment>
<name>A0A7V7KJE9_9GAMM</name>
<keyword evidence="4" id="KW-0456">Lyase</keyword>
<evidence type="ECO:0000256" key="4">
    <source>
        <dbReference type="ARBA" id="ARBA00023239"/>
    </source>
</evidence>
<keyword evidence="7" id="KW-1185">Reference proteome</keyword>
<dbReference type="GO" id="GO:0046872">
    <property type="term" value="F:metal ion binding"/>
    <property type="evidence" value="ECO:0007669"/>
    <property type="project" value="UniProtKB-KW"/>
</dbReference>
<feature type="domain" description="CENP-V/GFA" evidence="5">
    <location>
        <begin position="4"/>
        <end position="121"/>
    </location>
</feature>
<dbReference type="InterPro" id="IPR006913">
    <property type="entry name" value="CENP-V/GFA"/>
</dbReference>
<evidence type="ECO:0000259" key="5">
    <source>
        <dbReference type="PROSITE" id="PS51891"/>
    </source>
</evidence>
<dbReference type="SUPFAM" id="SSF51316">
    <property type="entry name" value="Mss4-like"/>
    <property type="match status" value="1"/>
</dbReference>
<proteinExistence type="inferred from homology"/>
<dbReference type="EMBL" id="VTPY01000002">
    <property type="protein sequence ID" value="KAA0013789.1"/>
    <property type="molecule type" value="Genomic_DNA"/>
</dbReference>
<gene>
    <name evidence="6" type="ORF">F0A17_05425</name>
</gene>
<dbReference type="PROSITE" id="PS51891">
    <property type="entry name" value="CENP_V_GFA"/>
    <property type="match status" value="1"/>
</dbReference>
<dbReference type="InterPro" id="IPR011057">
    <property type="entry name" value="Mss4-like_sf"/>
</dbReference>
<evidence type="ECO:0000256" key="1">
    <source>
        <dbReference type="ARBA" id="ARBA00005495"/>
    </source>
</evidence>
<dbReference type="AlphaFoldDB" id="A0A7V7KJE9"/>
<protein>
    <submittedName>
        <fullName evidence="6">GFA family protein</fullName>
    </submittedName>
</protein>
<accession>A0A7V7KJE9</accession>
<dbReference type="PANTHER" id="PTHR33337">
    <property type="entry name" value="GFA DOMAIN-CONTAINING PROTEIN"/>
    <property type="match status" value="1"/>
</dbReference>
<organism evidence="6 7">
    <name type="scientific">Billgrantia pellis</name>
    <dbReference type="NCBI Taxonomy" id="2606936"/>
    <lineage>
        <taxon>Bacteria</taxon>
        <taxon>Pseudomonadati</taxon>
        <taxon>Pseudomonadota</taxon>
        <taxon>Gammaproteobacteria</taxon>
        <taxon>Oceanospirillales</taxon>
        <taxon>Halomonadaceae</taxon>
        <taxon>Billgrantia</taxon>
    </lineage>
</organism>